<keyword evidence="5 7" id="KW-0378">Hydrolase</keyword>
<dbReference type="SUPFAM" id="SSF54211">
    <property type="entry name" value="Ribosomal protein S5 domain 2-like"/>
    <property type="match status" value="1"/>
</dbReference>
<evidence type="ECO:0000256" key="4">
    <source>
        <dbReference type="ARBA" id="ARBA00022759"/>
    </source>
</evidence>
<accession>A0ABN2L7Z1</accession>
<keyword evidence="3 7" id="KW-0540">Nuclease</keyword>
<evidence type="ECO:0000256" key="2">
    <source>
        <dbReference type="ARBA" id="ARBA00022694"/>
    </source>
</evidence>
<name>A0ABN2L7Z1_9MICO</name>
<keyword evidence="4 7" id="KW-0255">Endonuclease</keyword>
<evidence type="ECO:0000256" key="7">
    <source>
        <dbReference type="HAMAP-Rule" id="MF_00227"/>
    </source>
</evidence>
<evidence type="ECO:0000256" key="8">
    <source>
        <dbReference type="NCBIfam" id="TIGR00188"/>
    </source>
</evidence>
<dbReference type="InterPro" id="IPR014721">
    <property type="entry name" value="Ribsml_uS5_D2-typ_fold_subgr"/>
</dbReference>
<dbReference type="Pfam" id="PF00825">
    <property type="entry name" value="Ribonuclease_P"/>
    <property type="match status" value="1"/>
</dbReference>
<comment type="catalytic activity">
    <reaction evidence="7">
        <text>Endonucleolytic cleavage of RNA, removing 5'-extranucleotides from tRNA precursor.</text>
        <dbReference type="EC" id="3.1.26.5"/>
    </reaction>
</comment>
<organism evidence="9 10">
    <name type="scientific">Leucobacter iarius</name>
    <dbReference type="NCBI Taxonomy" id="333963"/>
    <lineage>
        <taxon>Bacteria</taxon>
        <taxon>Bacillati</taxon>
        <taxon>Actinomycetota</taxon>
        <taxon>Actinomycetes</taxon>
        <taxon>Micrococcales</taxon>
        <taxon>Microbacteriaceae</taxon>
        <taxon>Leucobacter</taxon>
    </lineage>
</organism>
<protein>
    <recommendedName>
        <fullName evidence="7 8">Ribonuclease P protein component</fullName>
        <shortName evidence="7">RNase P protein</shortName>
        <shortName evidence="7">RNaseP protein</shortName>
        <ecNumber evidence="7 8">3.1.26.5</ecNumber>
    </recommendedName>
    <alternativeName>
        <fullName evidence="7">Protein C5</fullName>
    </alternativeName>
</protein>
<dbReference type="Gene3D" id="3.30.230.10">
    <property type="match status" value="1"/>
</dbReference>
<dbReference type="InterPro" id="IPR020539">
    <property type="entry name" value="RNase_P_CS"/>
</dbReference>
<evidence type="ECO:0000256" key="6">
    <source>
        <dbReference type="ARBA" id="ARBA00022884"/>
    </source>
</evidence>
<dbReference type="HAMAP" id="MF_00227">
    <property type="entry name" value="RNase_P"/>
    <property type="match status" value="1"/>
</dbReference>
<dbReference type="PANTHER" id="PTHR33992:SF1">
    <property type="entry name" value="RIBONUCLEASE P PROTEIN COMPONENT"/>
    <property type="match status" value="1"/>
</dbReference>
<dbReference type="InterPro" id="IPR000100">
    <property type="entry name" value="RNase_P"/>
</dbReference>
<dbReference type="PROSITE" id="PS00648">
    <property type="entry name" value="RIBONUCLEASE_P"/>
    <property type="match status" value="1"/>
</dbReference>
<proteinExistence type="inferred from homology"/>
<comment type="subunit">
    <text evidence="7">Consists of a catalytic RNA component (M1 or rnpB) and a protein subunit.</text>
</comment>
<comment type="caution">
    <text evidence="9">The sequence shown here is derived from an EMBL/GenBank/DDBJ whole genome shotgun (WGS) entry which is preliminary data.</text>
</comment>
<dbReference type="InterPro" id="IPR020568">
    <property type="entry name" value="Ribosomal_Su5_D2-typ_SF"/>
</dbReference>
<dbReference type="Proteomes" id="UP001500851">
    <property type="component" value="Unassembled WGS sequence"/>
</dbReference>
<evidence type="ECO:0000256" key="3">
    <source>
        <dbReference type="ARBA" id="ARBA00022722"/>
    </source>
</evidence>
<keyword evidence="2 7" id="KW-0819">tRNA processing</keyword>
<dbReference type="EC" id="3.1.26.5" evidence="7 8"/>
<evidence type="ECO:0000256" key="1">
    <source>
        <dbReference type="ARBA" id="ARBA00002663"/>
    </source>
</evidence>
<gene>
    <name evidence="7 9" type="primary">rnpA</name>
    <name evidence="9" type="ORF">GCM10009768_03840</name>
</gene>
<comment type="similarity">
    <text evidence="7">Belongs to the RnpA family.</text>
</comment>
<evidence type="ECO:0000313" key="10">
    <source>
        <dbReference type="Proteomes" id="UP001500851"/>
    </source>
</evidence>
<sequence length="135" mass="14699">MPARQHRVTRGDDYRRIVRTGNRVGGATCIAHAVLHVREADAPDQPARFGFIISKAVGNAVTRNLVRRRMKFLVERGLNAGFAGADIVFRALPASAEAGFEGLERDVTRALGKVERMLAERDGQQDPAPAPGSRP</sequence>
<dbReference type="RefSeq" id="WP_344028608.1">
    <property type="nucleotide sequence ID" value="NZ_BAAAOB010000001.1"/>
</dbReference>
<keyword evidence="6 7" id="KW-0694">RNA-binding</keyword>
<comment type="function">
    <text evidence="1 7">RNaseP catalyzes the removal of the 5'-leader sequence from pre-tRNA to produce the mature 5'-terminus. It can also cleave other RNA substrates such as 4.5S RNA. The protein component plays an auxiliary but essential role in vivo by binding to the 5'-leader sequence and broadening the substrate specificity of the ribozyme.</text>
</comment>
<reference evidence="9 10" key="1">
    <citation type="journal article" date="2019" name="Int. J. Syst. Evol. Microbiol.">
        <title>The Global Catalogue of Microorganisms (GCM) 10K type strain sequencing project: providing services to taxonomists for standard genome sequencing and annotation.</title>
        <authorList>
            <consortium name="The Broad Institute Genomics Platform"/>
            <consortium name="The Broad Institute Genome Sequencing Center for Infectious Disease"/>
            <person name="Wu L."/>
            <person name="Ma J."/>
        </authorList>
    </citation>
    <scope>NUCLEOTIDE SEQUENCE [LARGE SCALE GENOMIC DNA]</scope>
    <source>
        <strain evidence="9 10">JCM 14736</strain>
    </source>
</reference>
<dbReference type="NCBIfam" id="TIGR00188">
    <property type="entry name" value="rnpA"/>
    <property type="match status" value="1"/>
</dbReference>
<evidence type="ECO:0000313" key="9">
    <source>
        <dbReference type="EMBL" id="GAA1778339.1"/>
    </source>
</evidence>
<keyword evidence="10" id="KW-1185">Reference proteome</keyword>
<dbReference type="PANTHER" id="PTHR33992">
    <property type="entry name" value="RIBONUCLEASE P PROTEIN COMPONENT"/>
    <property type="match status" value="1"/>
</dbReference>
<evidence type="ECO:0000256" key="5">
    <source>
        <dbReference type="ARBA" id="ARBA00022801"/>
    </source>
</evidence>
<dbReference type="EMBL" id="BAAAOB010000001">
    <property type="protein sequence ID" value="GAA1778339.1"/>
    <property type="molecule type" value="Genomic_DNA"/>
</dbReference>